<proteinExistence type="predicted"/>
<dbReference type="PROSITE" id="PS50932">
    <property type="entry name" value="HTH_LACI_2"/>
    <property type="match status" value="1"/>
</dbReference>
<dbReference type="Pfam" id="PF00532">
    <property type="entry name" value="Peripla_BP_1"/>
    <property type="match status" value="1"/>
</dbReference>
<dbReference type="InterPro" id="IPR000843">
    <property type="entry name" value="HTH_LacI"/>
</dbReference>
<gene>
    <name evidence="1" type="ORF">AWM75_08500</name>
</gene>
<dbReference type="AlphaFoldDB" id="A0A0X8FMG6"/>
<dbReference type="GO" id="GO:0003700">
    <property type="term" value="F:DNA-binding transcription factor activity"/>
    <property type="evidence" value="ECO:0007669"/>
    <property type="project" value="TreeGrafter"/>
</dbReference>
<dbReference type="PANTHER" id="PTHR30146:SF109">
    <property type="entry name" value="HTH-TYPE TRANSCRIPTIONAL REGULATOR GALS"/>
    <property type="match status" value="1"/>
</dbReference>
<dbReference type="CDD" id="cd01392">
    <property type="entry name" value="HTH_LacI"/>
    <property type="match status" value="1"/>
</dbReference>
<evidence type="ECO:0000313" key="2">
    <source>
        <dbReference type="Proteomes" id="UP000062260"/>
    </source>
</evidence>
<sequence length="331" mass="36153">MAVTIKDVAEKAGVAPSTVSRVLTNNPAISEKTRQKVQAVMAELNYVPNYNARRLASQHSQTIGLVLPLASDAFYQNPFFPTILRGINEAAAQEDYVLLLSAGDSADQQKAHLENMVYGKQVAGLIFLYASADDPLLAMARQANFPSVVVGTPDTGQVNAIDNDNFDLGYQAGRYLLSQGCQKLAYIGGDSQQFFIQQREAGFLKSLSDQADIIGDSYNAVNFLPNDGYQLIMDLYHQGQTYDGYVVADELVARGVVSALQATGQDQVKTIDFRSFASEDSGQDLYHPYFNLNIQTLGRRAVTILFEQLNSSEEASGRYIYEVVASDLVGA</sequence>
<dbReference type="SUPFAM" id="SSF53822">
    <property type="entry name" value="Periplasmic binding protein-like I"/>
    <property type="match status" value="1"/>
</dbReference>
<accession>A0A0X8FMG6</accession>
<dbReference type="EMBL" id="CP014163">
    <property type="protein sequence ID" value="AMC00009.1"/>
    <property type="molecule type" value="Genomic_DNA"/>
</dbReference>
<dbReference type="Pfam" id="PF00356">
    <property type="entry name" value="LacI"/>
    <property type="match status" value="1"/>
</dbReference>
<dbReference type="SMART" id="SM00354">
    <property type="entry name" value="HTH_LACI"/>
    <property type="match status" value="1"/>
</dbReference>
<dbReference type="GO" id="GO:0000976">
    <property type="term" value="F:transcription cis-regulatory region binding"/>
    <property type="evidence" value="ECO:0007669"/>
    <property type="project" value="TreeGrafter"/>
</dbReference>
<reference evidence="1 2" key="1">
    <citation type="journal article" date="2016" name="Genome Announc.">
        <title>Complete Genome Sequences of Aerococcus christensenii CCUG 28831T, Aerococcus sanguinicola CCUG 43001T, Aerococcus urinae CCUG 36881T, Aerococcus urinaeequi CCUG 28094T, Aerococcus urinaehominis CCUG 42038 BT, and Aerococcus viridans CCUG 4311T.</title>
        <authorList>
            <person name="Carkaci D."/>
            <person name="Dargis R."/>
            <person name="Nielsen X.C."/>
            <person name="Skovgaard O."/>
            <person name="Fuursted K."/>
            <person name="Christensen J.J."/>
        </authorList>
    </citation>
    <scope>NUCLEOTIDE SEQUENCE [LARGE SCALE GENOMIC DNA]</scope>
    <source>
        <strain evidence="1 2">CCUG42038B</strain>
    </source>
</reference>
<dbReference type="PANTHER" id="PTHR30146">
    <property type="entry name" value="LACI-RELATED TRANSCRIPTIONAL REPRESSOR"/>
    <property type="match status" value="1"/>
</dbReference>
<dbReference type="SUPFAM" id="SSF47413">
    <property type="entry name" value="lambda repressor-like DNA-binding domains"/>
    <property type="match status" value="1"/>
</dbReference>
<dbReference type="PRINTS" id="PR00036">
    <property type="entry name" value="HTHLACI"/>
</dbReference>
<protein>
    <submittedName>
        <fullName evidence="1">Uncharacterized protein</fullName>
    </submittedName>
</protein>
<evidence type="ECO:0000313" key="1">
    <source>
        <dbReference type="EMBL" id="AMC00009.1"/>
    </source>
</evidence>
<dbReference type="InterPro" id="IPR028082">
    <property type="entry name" value="Peripla_BP_I"/>
</dbReference>
<dbReference type="Gene3D" id="3.40.50.2300">
    <property type="match status" value="2"/>
</dbReference>
<keyword evidence="2" id="KW-1185">Reference proteome</keyword>
<organism evidence="1 2">
    <name type="scientific">Aerococcus urinaehominis</name>
    <dbReference type="NCBI Taxonomy" id="128944"/>
    <lineage>
        <taxon>Bacteria</taxon>
        <taxon>Bacillati</taxon>
        <taxon>Bacillota</taxon>
        <taxon>Bacilli</taxon>
        <taxon>Lactobacillales</taxon>
        <taxon>Aerococcaceae</taxon>
        <taxon>Aerococcus</taxon>
    </lineage>
</organism>
<dbReference type="STRING" id="128944.AWM75_08500"/>
<dbReference type="Proteomes" id="UP000062260">
    <property type="component" value="Chromosome"/>
</dbReference>
<dbReference type="OrthoDB" id="9788209at2"/>
<name>A0A0X8FMG6_9LACT</name>
<dbReference type="InterPro" id="IPR010982">
    <property type="entry name" value="Lambda_DNA-bd_dom_sf"/>
</dbReference>
<dbReference type="KEGG" id="auh:AWM75_08500"/>
<dbReference type="InterPro" id="IPR001761">
    <property type="entry name" value="Peripla_BP/Lac1_sug-bd_dom"/>
</dbReference>
<dbReference type="Gene3D" id="1.10.260.40">
    <property type="entry name" value="lambda repressor-like DNA-binding domains"/>
    <property type="match status" value="1"/>
</dbReference>
<dbReference type="RefSeq" id="WP_067980811.1">
    <property type="nucleotide sequence ID" value="NZ_CP014163.1"/>
</dbReference>
<reference evidence="2" key="2">
    <citation type="submission" date="2016-01" db="EMBL/GenBank/DDBJ databases">
        <title>Six Aerococcus type strain genome sequencing and assembly using PacBio and Illumina Hiseq.</title>
        <authorList>
            <person name="Carkaci D."/>
            <person name="Dargis R."/>
            <person name="Nielsen X.C."/>
            <person name="Skovgaard O."/>
            <person name="Fuursted K."/>
            <person name="Christensen J.J."/>
        </authorList>
    </citation>
    <scope>NUCLEOTIDE SEQUENCE [LARGE SCALE GENOMIC DNA]</scope>
    <source>
        <strain evidence="2">CCUG42038B</strain>
    </source>
</reference>